<protein>
    <submittedName>
        <fullName evidence="2">Alpha/beta hydrolase</fullName>
    </submittedName>
</protein>
<dbReference type="InterPro" id="IPR013094">
    <property type="entry name" value="AB_hydrolase_3"/>
</dbReference>
<dbReference type="EMBL" id="JAVAIM010000001">
    <property type="protein sequence ID" value="MDP4575414.1"/>
    <property type="molecule type" value="Genomic_DNA"/>
</dbReference>
<organism evidence="2 3">
    <name type="scientific">Qipengyuania profundimaris</name>
    <dbReference type="NCBI Taxonomy" id="3067652"/>
    <lineage>
        <taxon>Bacteria</taxon>
        <taxon>Pseudomonadati</taxon>
        <taxon>Pseudomonadota</taxon>
        <taxon>Alphaproteobacteria</taxon>
        <taxon>Sphingomonadales</taxon>
        <taxon>Erythrobacteraceae</taxon>
        <taxon>Qipengyuania</taxon>
    </lineage>
</organism>
<sequence length="316" mass="33898">MADTEHYVRDDVRGFLDMLEQMGGQSVEEVGAIEGRQQMKALGAVAESEPRKLAVIKDLTCPGPAGEIPLRFYDTKESREAGPCVIFIHGGGFVIGDLDVYHALCSEISHHLDLPVVSVDYRLAPEHTFPAAPDDCEAAARWVASSPAELGREITGLVITGDSAGGNLTIVTTNQLMNEPADAPVIVQAPIYPVASDVSQHSSLAAFAEGFLLTGAAMSWFTEQYGGDANDPRHTPMVGDCSNTPPTVVCTAGLDPLRDSGREYASHLVGLGTEVVYLEFPGIIHGFTTLRKAIPSGQRDLEAFLDATKLMVERYK</sequence>
<evidence type="ECO:0000313" key="3">
    <source>
        <dbReference type="Proteomes" id="UP001240639"/>
    </source>
</evidence>
<dbReference type="PANTHER" id="PTHR23024:SF24">
    <property type="entry name" value="ALPHA_BETA HYDROLASE FOLD-3 DOMAIN-CONTAINING PROTEIN"/>
    <property type="match status" value="1"/>
</dbReference>
<keyword evidence="2" id="KW-0378">Hydrolase</keyword>
<keyword evidence="3" id="KW-1185">Reference proteome</keyword>
<dbReference type="Pfam" id="PF07859">
    <property type="entry name" value="Abhydrolase_3"/>
    <property type="match status" value="1"/>
</dbReference>
<feature type="domain" description="Alpha/beta hydrolase fold-3" evidence="1">
    <location>
        <begin position="85"/>
        <end position="288"/>
    </location>
</feature>
<dbReference type="RefSeq" id="WP_305932717.1">
    <property type="nucleotide sequence ID" value="NZ_JAVAIM010000001.1"/>
</dbReference>
<gene>
    <name evidence="2" type="ORF">Q9K02_09730</name>
</gene>
<evidence type="ECO:0000259" key="1">
    <source>
        <dbReference type="Pfam" id="PF07859"/>
    </source>
</evidence>
<proteinExistence type="predicted"/>
<dbReference type="InterPro" id="IPR029058">
    <property type="entry name" value="AB_hydrolase_fold"/>
</dbReference>
<dbReference type="SUPFAM" id="SSF53474">
    <property type="entry name" value="alpha/beta-Hydrolases"/>
    <property type="match status" value="1"/>
</dbReference>
<comment type="caution">
    <text evidence="2">The sequence shown here is derived from an EMBL/GenBank/DDBJ whole genome shotgun (WGS) entry which is preliminary data.</text>
</comment>
<dbReference type="InterPro" id="IPR050466">
    <property type="entry name" value="Carboxylest/Gibb_receptor"/>
</dbReference>
<accession>A0ABT9HQK4</accession>
<evidence type="ECO:0000313" key="2">
    <source>
        <dbReference type="EMBL" id="MDP4575414.1"/>
    </source>
</evidence>
<dbReference type="Gene3D" id="3.40.50.1820">
    <property type="entry name" value="alpha/beta hydrolase"/>
    <property type="match status" value="1"/>
</dbReference>
<reference evidence="2 3" key="1">
    <citation type="submission" date="2023-08" db="EMBL/GenBank/DDBJ databases">
        <title>genomic of G39.</title>
        <authorList>
            <person name="Wang Y."/>
        </authorList>
    </citation>
    <scope>NUCLEOTIDE SEQUENCE [LARGE SCALE GENOMIC DNA]</scope>
    <source>
        <strain evidence="2 3">G39</strain>
    </source>
</reference>
<dbReference type="GO" id="GO:0016787">
    <property type="term" value="F:hydrolase activity"/>
    <property type="evidence" value="ECO:0007669"/>
    <property type="project" value="UniProtKB-KW"/>
</dbReference>
<name>A0ABT9HQK4_9SPHN</name>
<dbReference type="PANTHER" id="PTHR23024">
    <property type="entry name" value="ARYLACETAMIDE DEACETYLASE"/>
    <property type="match status" value="1"/>
</dbReference>
<dbReference type="Proteomes" id="UP001240639">
    <property type="component" value="Unassembled WGS sequence"/>
</dbReference>